<sequence>MMPDTTHLVYTATHTICGGGHHFASCTMQHTMLGMMHTFILDDFISNTNHPPTRMLLSRMATFYYHGLVLNKYNEDEDSYAHLPDLQSFSSALDLIAFCNLIIFINVLNFKTYQYPSSPSNIDIDDLESLSHERLASIKAFDFNAISPVDRQRYQHARGLAYALIDWLFKAVDIIEIATGEILEDPYSSLWVPYISQQASALLNYKRLAEKKKLKGAPGCTALWLKRQILLCFEGTDLEASVNDAIEAKHSILAFPSPEKYTTHRREFLQSDLGEF</sequence>
<name>A0A067SRH7_GALM3</name>
<accession>A0A067SRH7</accession>
<evidence type="ECO:0000313" key="2">
    <source>
        <dbReference type="Proteomes" id="UP000027222"/>
    </source>
</evidence>
<keyword evidence="2" id="KW-1185">Reference proteome</keyword>
<dbReference type="HOGENOM" id="CLU_1061909_0_0_1"/>
<evidence type="ECO:0000313" key="1">
    <source>
        <dbReference type="EMBL" id="KDR70309.1"/>
    </source>
</evidence>
<dbReference type="OrthoDB" id="3270451at2759"/>
<gene>
    <name evidence="1" type="ORF">GALMADRAFT_76417</name>
</gene>
<organism evidence="1 2">
    <name type="scientific">Galerina marginata (strain CBS 339.88)</name>
    <dbReference type="NCBI Taxonomy" id="685588"/>
    <lineage>
        <taxon>Eukaryota</taxon>
        <taxon>Fungi</taxon>
        <taxon>Dikarya</taxon>
        <taxon>Basidiomycota</taxon>
        <taxon>Agaricomycotina</taxon>
        <taxon>Agaricomycetes</taxon>
        <taxon>Agaricomycetidae</taxon>
        <taxon>Agaricales</taxon>
        <taxon>Agaricineae</taxon>
        <taxon>Strophariaceae</taxon>
        <taxon>Galerina</taxon>
    </lineage>
</organism>
<protein>
    <submittedName>
        <fullName evidence="1">Uncharacterized protein</fullName>
    </submittedName>
</protein>
<dbReference type="Proteomes" id="UP000027222">
    <property type="component" value="Unassembled WGS sequence"/>
</dbReference>
<reference evidence="2" key="1">
    <citation type="journal article" date="2014" name="Proc. Natl. Acad. Sci. U.S.A.">
        <title>Extensive sampling of basidiomycete genomes demonstrates inadequacy of the white-rot/brown-rot paradigm for wood decay fungi.</title>
        <authorList>
            <person name="Riley R."/>
            <person name="Salamov A.A."/>
            <person name="Brown D.W."/>
            <person name="Nagy L.G."/>
            <person name="Floudas D."/>
            <person name="Held B.W."/>
            <person name="Levasseur A."/>
            <person name="Lombard V."/>
            <person name="Morin E."/>
            <person name="Otillar R."/>
            <person name="Lindquist E.A."/>
            <person name="Sun H."/>
            <person name="LaButti K.M."/>
            <person name="Schmutz J."/>
            <person name="Jabbour D."/>
            <person name="Luo H."/>
            <person name="Baker S.E."/>
            <person name="Pisabarro A.G."/>
            <person name="Walton J.D."/>
            <person name="Blanchette R.A."/>
            <person name="Henrissat B."/>
            <person name="Martin F."/>
            <person name="Cullen D."/>
            <person name="Hibbett D.S."/>
            <person name="Grigoriev I.V."/>
        </authorList>
    </citation>
    <scope>NUCLEOTIDE SEQUENCE [LARGE SCALE GENOMIC DNA]</scope>
    <source>
        <strain evidence="2">CBS 339.88</strain>
    </source>
</reference>
<dbReference type="AlphaFoldDB" id="A0A067SRH7"/>
<proteinExistence type="predicted"/>
<dbReference type="EMBL" id="KL142398">
    <property type="protein sequence ID" value="KDR70309.1"/>
    <property type="molecule type" value="Genomic_DNA"/>
</dbReference>